<evidence type="ECO:0000256" key="1">
    <source>
        <dbReference type="ARBA" id="ARBA00004651"/>
    </source>
</evidence>
<feature type="transmembrane region" description="Helical" evidence="7">
    <location>
        <begin position="132"/>
        <end position="155"/>
    </location>
</feature>
<dbReference type="PANTHER" id="PTHR33508:SF1">
    <property type="entry name" value="UPF0056 MEMBRANE PROTEIN YHCE"/>
    <property type="match status" value="1"/>
</dbReference>
<name>A0A139SKE0_9BACT</name>
<reference evidence="8 9" key="1">
    <citation type="submission" date="2016-02" db="EMBL/GenBank/DDBJ databases">
        <authorList>
            <person name="Wen L."/>
            <person name="He K."/>
            <person name="Yang H."/>
        </authorList>
    </citation>
    <scope>NUCLEOTIDE SEQUENCE [LARGE SCALE GENOMIC DNA]</scope>
    <source>
        <strain evidence="8 9">CV41</strain>
    </source>
</reference>
<proteinExistence type="inferred from homology"/>
<comment type="subcellular location">
    <subcellularLocation>
        <location evidence="1 7">Cell membrane</location>
        <topology evidence="1 7">Multi-pass membrane protein</topology>
    </subcellularLocation>
</comment>
<feature type="transmembrane region" description="Helical" evidence="7">
    <location>
        <begin position="6"/>
        <end position="28"/>
    </location>
</feature>
<dbReference type="AlphaFoldDB" id="A0A139SKE0"/>
<dbReference type="InterPro" id="IPR002771">
    <property type="entry name" value="Multi_antbiot-R_MarC"/>
</dbReference>
<keyword evidence="5 7" id="KW-1133">Transmembrane helix</keyword>
<dbReference type="EMBL" id="LSZP01000046">
    <property type="protein sequence ID" value="KXU34954.1"/>
    <property type="molecule type" value="Genomic_DNA"/>
</dbReference>
<protein>
    <recommendedName>
        <fullName evidence="7">UPF0056 membrane protein</fullName>
    </recommendedName>
</protein>
<comment type="caution">
    <text evidence="8">The sequence shown here is derived from an EMBL/GenBank/DDBJ whole genome shotgun (WGS) entry which is preliminary data.</text>
</comment>
<keyword evidence="3" id="KW-1003">Cell membrane</keyword>
<feature type="transmembrane region" description="Helical" evidence="7">
    <location>
        <begin position="40"/>
        <end position="59"/>
    </location>
</feature>
<evidence type="ECO:0000256" key="4">
    <source>
        <dbReference type="ARBA" id="ARBA00022692"/>
    </source>
</evidence>
<dbReference type="Pfam" id="PF01914">
    <property type="entry name" value="MarC"/>
    <property type="match status" value="1"/>
</dbReference>
<evidence type="ECO:0000256" key="7">
    <source>
        <dbReference type="RuleBase" id="RU362048"/>
    </source>
</evidence>
<feature type="transmembrane region" description="Helical" evidence="7">
    <location>
        <begin position="65"/>
        <end position="85"/>
    </location>
</feature>
<comment type="similarity">
    <text evidence="2 7">Belongs to the UPF0056 (MarC) family.</text>
</comment>
<keyword evidence="4 7" id="KW-0812">Transmembrane</keyword>
<keyword evidence="6 7" id="KW-0472">Membrane</keyword>
<dbReference type="GO" id="GO:0005886">
    <property type="term" value="C:plasma membrane"/>
    <property type="evidence" value="ECO:0007669"/>
    <property type="project" value="UniProtKB-SubCell"/>
</dbReference>
<gene>
    <name evidence="8" type="ORF">AXK12_06190</name>
</gene>
<evidence type="ECO:0000313" key="8">
    <source>
        <dbReference type="EMBL" id="KXU34954.1"/>
    </source>
</evidence>
<accession>A0A139SKE0</accession>
<dbReference type="PANTHER" id="PTHR33508">
    <property type="entry name" value="UPF0056 MEMBRANE PROTEIN YHCE"/>
    <property type="match status" value="1"/>
</dbReference>
<dbReference type="Proteomes" id="UP000071392">
    <property type="component" value="Unassembled WGS sequence"/>
</dbReference>
<dbReference type="NCBIfam" id="TIGR00427">
    <property type="entry name" value="NAAT family transporter"/>
    <property type="match status" value="1"/>
</dbReference>
<sequence>MIKNFAQAFLPLFVAVDPIGLVAIFLALARGTARPQRQRIARHALLTGGGVALIFLFLGKSIFEAIGISVSDFQVAGGLILFILAARDLIHSTSELPETLSEGFGVVPLGMPLIAGPAMIAALLLLTHTVGLWMTLAALISNLGIMALAFAYSDWLGEKIGQTGLRAISKIVSMLLAAIAIHMIRIGALESLS</sequence>
<feature type="transmembrane region" description="Helical" evidence="7">
    <location>
        <begin position="167"/>
        <end position="188"/>
    </location>
</feature>
<evidence type="ECO:0000256" key="6">
    <source>
        <dbReference type="ARBA" id="ARBA00023136"/>
    </source>
</evidence>
<evidence type="ECO:0000256" key="3">
    <source>
        <dbReference type="ARBA" id="ARBA00022475"/>
    </source>
</evidence>
<feature type="transmembrane region" description="Helical" evidence="7">
    <location>
        <begin position="106"/>
        <end position="126"/>
    </location>
</feature>
<evidence type="ECO:0000256" key="5">
    <source>
        <dbReference type="ARBA" id="ARBA00022989"/>
    </source>
</evidence>
<evidence type="ECO:0000313" key="9">
    <source>
        <dbReference type="Proteomes" id="UP000071392"/>
    </source>
</evidence>
<evidence type="ECO:0000256" key="2">
    <source>
        <dbReference type="ARBA" id="ARBA00009784"/>
    </source>
</evidence>
<dbReference type="OrthoDB" id="21094at2"/>
<keyword evidence="9" id="KW-1185">Reference proteome</keyword>
<dbReference type="RefSeq" id="WP_068712453.1">
    <property type="nucleotide sequence ID" value="NZ_LSZP01000046.1"/>
</dbReference>
<dbReference type="STRING" id="1548208.AXK12_06190"/>
<organism evidence="8 9">
    <name type="scientific">Cephaloticoccus capnophilus</name>
    <dbReference type="NCBI Taxonomy" id="1548208"/>
    <lineage>
        <taxon>Bacteria</taxon>
        <taxon>Pseudomonadati</taxon>
        <taxon>Verrucomicrobiota</taxon>
        <taxon>Opitutia</taxon>
        <taxon>Opitutales</taxon>
        <taxon>Opitutaceae</taxon>
        <taxon>Cephaloticoccus</taxon>
    </lineage>
</organism>